<dbReference type="Proteomes" id="UP000663720">
    <property type="component" value="Chromosome"/>
</dbReference>
<dbReference type="InterPro" id="IPR043519">
    <property type="entry name" value="NT_sf"/>
</dbReference>
<gene>
    <name evidence="2" type="ORF">dnl_45240</name>
</gene>
<dbReference type="CDD" id="cd05403">
    <property type="entry name" value="NT_KNTase_like"/>
    <property type="match status" value="1"/>
</dbReference>
<evidence type="ECO:0000313" key="3">
    <source>
        <dbReference type="Proteomes" id="UP000663720"/>
    </source>
</evidence>
<dbReference type="SUPFAM" id="SSF81301">
    <property type="entry name" value="Nucleotidyltransferase"/>
    <property type="match status" value="1"/>
</dbReference>
<feature type="domain" description="Polymerase beta nucleotidyltransferase" evidence="1">
    <location>
        <begin position="8"/>
        <end position="90"/>
    </location>
</feature>
<organism evidence="2 3">
    <name type="scientific">Desulfonema limicola</name>
    <dbReference type="NCBI Taxonomy" id="45656"/>
    <lineage>
        <taxon>Bacteria</taxon>
        <taxon>Pseudomonadati</taxon>
        <taxon>Thermodesulfobacteriota</taxon>
        <taxon>Desulfobacteria</taxon>
        <taxon>Desulfobacterales</taxon>
        <taxon>Desulfococcaceae</taxon>
        <taxon>Desulfonema</taxon>
    </lineage>
</organism>
<name>A0A975BBD1_9BACT</name>
<dbReference type="AlphaFoldDB" id="A0A975BBD1"/>
<proteinExistence type="predicted"/>
<evidence type="ECO:0000259" key="1">
    <source>
        <dbReference type="Pfam" id="PF18765"/>
    </source>
</evidence>
<dbReference type="KEGG" id="dli:dnl_45240"/>
<sequence>MINENEKQIIITWAKKFNVRELFVFGSSLEKGSDANDIDLAVRGISPGDFFDFQGKLLRFLSKPVDVINLANKSGFTEAIEKNGVKIYEHTA</sequence>
<evidence type="ECO:0000313" key="2">
    <source>
        <dbReference type="EMBL" id="QTA82157.1"/>
    </source>
</evidence>
<dbReference type="RefSeq" id="WP_207688117.1">
    <property type="nucleotide sequence ID" value="NZ_CP061799.1"/>
</dbReference>
<dbReference type="EMBL" id="CP061799">
    <property type="protein sequence ID" value="QTA82157.1"/>
    <property type="molecule type" value="Genomic_DNA"/>
</dbReference>
<dbReference type="InterPro" id="IPR041633">
    <property type="entry name" value="Polbeta"/>
</dbReference>
<keyword evidence="3" id="KW-1185">Reference proteome</keyword>
<protein>
    <recommendedName>
        <fullName evidence="1">Polymerase beta nucleotidyltransferase domain-containing protein</fullName>
    </recommendedName>
</protein>
<accession>A0A975BBD1</accession>
<dbReference type="Gene3D" id="3.30.460.10">
    <property type="entry name" value="Beta Polymerase, domain 2"/>
    <property type="match status" value="1"/>
</dbReference>
<reference evidence="2" key="1">
    <citation type="journal article" date="2021" name="Microb. Physiol.">
        <title>Proteogenomic Insights into the Physiology of Marine, Sulfate-Reducing, Filamentous Desulfonema limicola and Desulfonema magnum.</title>
        <authorList>
            <person name="Schnaars V."/>
            <person name="Wohlbrand L."/>
            <person name="Scheve S."/>
            <person name="Hinrichs C."/>
            <person name="Reinhardt R."/>
            <person name="Rabus R."/>
        </authorList>
    </citation>
    <scope>NUCLEOTIDE SEQUENCE</scope>
    <source>
        <strain evidence="2">5ac10</strain>
    </source>
</reference>
<dbReference type="Pfam" id="PF18765">
    <property type="entry name" value="Polbeta"/>
    <property type="match status" value="1"/>
</dbReference>